<proteinExistence type="predicted"/>
<organism evidence="2 3">
    <name type="scientific">Chryseobacterium polytrichastri</name>
    <dbReference type="NCBI Taxonomy" id="1302687"/>
    <lineage>
        <taxon>Bacteria</taxon>
        <taxon>Pseudomonadati</taxon>
        <taxon>Bacteroidota</taxon>
        <taxon>Flavobacteriia</taxon>
        <taxon>Flavobacteriales</taxon>
        <taxon>Weeksellaceae</taxon>
        <taxon>Chryseobacterium group</taxon>
        <taxon>Chryseobacterium</taxon>
    </lineage>
</organism>
<evidence type="ECO:0000313" key="3">
    <source>
        <dbReference type="Proteomes" id="UP000184364"/>
    </source>
</evidence>
<dbReference type="AlphaFoldDB" id="A0A1M7GER1"/>
<evidence type="ECO:0000256" key="1">
    <source>
        <dbReference type="SAM" id="MobiDB-lite"/>
    </source>
</evidence>
<dbReference type="Proteomes" id="UP000184364">
    <property type="component" value="Unassembled WGS sequence"/>
</dbReference>
<sequence>MEKNKSSFQEKSFLMKAIIACRSNDLLNTNLSFDLKKLLVVFMIFLFGITSVFGQNIGHRDGASITLRAQIAPPALLDYVQPPCPGEGYLWTPGYWGWNSNDYYWVPGVWVLPPSVNVLWTPGYWGFYDNFYGWNPGYWGPQVGYYGGINYGFGYFGSGFYGGRWEGGRFMYNTSVWHVGRNIHNTYINKVDFAHNGNRASFNGGQGVRYEPNKDEMNGMHDNRIPASREQMEHEKNMGNEVGQFHNTNPRPAIHSMNMFGGKGFDERGREMKMGGGNRGEGGRGRR</sequence>
<keyword evidence="3" id="KW-1185">Reference proteome</keyword>
<dbReference type="Pfam" id="PF12779">
    <property type="entry name" value="WXXGXW"/>
    <property type="match status" value="1"/>
</dbReference>
<accession>A0A1M7GER1</accession>
<dbReference type="RefSeq" id="WP_073296037.1">
    <property type="nucleotide sequence ID" value="NZ_FRAV01000036.1"/>
</dbReference>
<dbReference type="EMBL" id="FRAV01000036">
    <property type="protein sequence ID" value="SHM14783.1"/>
    <property type="molecule type" value="Genomic_DNA"/>
</dbReference>
<gene>
    <name evidence="2" type="ORF">SAMN05444267_10368</name>
</gene>
<evidence type="ECO:0000313" key="2">
    <source>
        <dbReference type="EMBL" id="SHM14783.1"/>
    </source>
</evidence>
<reference evidence="3" key="1">
    <citation type="submission" date="2016-11" db="EMBL/GenBank/DDBJ databases">
        <authorList>
            <person name="Varghese N."/>
            <person name="Submissions S."/>
        </authorList>
    </citation>
    <scope>NUCLEOTIDE SEQUENCE [LARGE SCALE GENOMIC DNA]</scope>
    <source>
        <strain evidence="3">DSM 26899</strain>
    </source>
</reference>
<feature type="region of interest" description="Disordered" evidence="1">
    <location>
        <begin position="266"/>
        <end position="287"/>
    </location>
</feature>
<dbReference type="STRING" id="1302687.SAMN05444267_10368"/>
<dbReference type="InterPro" id="IPR024447">
    <property type="entry name" value="YXWGXW_rpt"/>
</dbReference>
<protein>
    <submittedName>
        <fullName evidence="2">YXWGXW repeat-containing protein</fullName>
    </submittedName>
</protein>
<name>A0A1M7GER1_9FLAO</name>